<keyword evidence="2" id="KW-1185">Reference proteome</keyword>
<proteinExistence type="predicted"/>
<sequence length="160" mass="19039">SSIRREKFFNIQRVLHKDKPNYYLKHLLLDMKVRWSSTFVMLHRAWTLKDDVDKFINDLVFTEKSATKKEKLALLEMTTENWENLELFAKLLQLADNAQQEFSADTYPTLYLALPALEKLHRAWSKWCNSQQYQCFKPALTAALSVIEEYYQRTSKSMSY</sequence>
<name>A0A9W8TW76_9AGAR</name>
<accession>A0A9W8TW76</accession>
<comment type="caution">
    <text evidence="1">The sequence shown here is derived from an EMBL/GenBank/DDBJ whole genome shotgun (WGS) entry which is preliminary data.</text>
</comment>
<feature type="non-terminal residue" evidence="1">
    <location>
        <position position="1"/>
    </location>
</feature>
<dbReference type="EMBL" id="JANVFU010000009">
    <property type="protein sequence ID" value="KAJ3743051.1"/>
    <property type="molecule type" value="Genomic_DNA"/>
</dbReference>
<reference evidence="1 2" key="1">
    <citation type="journal article" date="2023" name="Proc. Natl. Acad. Sci. U.S.A.">
        <title>A global phylogenomic analysis of the shiitake genus Lentinula.</title>
        <authorList>
            <person name="Sierra-Patev S."/>
            <person name="Min B."/>
            <person name="Naranjo-Ortiz M."/>
            <person name="Looney B."/>
            <person name="Konkel Z."/>
            <person name="Slot J.C."/>
            <person name="Sakamoto Y."/>
            <person name="Steenwyk J.L."/>
            <person name="Rokas A."/>
            <person name="Carro J."/>
            <person name="Camarero S."/>
            <person name="Ferreira P."/>
            <person name="Molpeceres G."/>
            <person name="Ruiz-Duenas F.J."/>
            <person name="Serrano A."/>
            <person name="Henrissat B."/>
            <person name="Drula E."/>
            <person name="Hughes K.W."/>
            <person name="Mata J.L."/>
            <person name="Ishikawa N.K."/>
            <person name="Vargas-Isla R."/>
            <person name="Ushijima S."/>
            <person name="Smith C.A."/>
            <person name="Donoghue J."/>
            <person name="Ahrendt S."/>
            <person name="Andreopoulos W."/>
            <person name="He G."/>
            <person name="LaButti K."/>
            <person name="Lipzen A."/>
            <person name="Ng V."/>
            <person name="Riley R."/>
            <person name="Sandor L."/>
            <person name="Barry K."/>
            <person name="Martinez A.T."/>
            <person name="Xiao Y."/>
            <person name="Gibbons J.G."/>
            <person name="Terashima K."/>
            <person name="Grigoriev I.V."/>
            <person name="Hibbett D."/>
        </authorList>
    </citation>
    <scope>NUCLEOTIDE SEQUENCE [LARGE SCALE GENOMIC DNA]</scope>
    <source>
        <strain evidence="1 2">TFB7810</strain>
    </source>
</reference>
<dbReference type="InterPro" id="IPR012337">
    <property type="entry name" value="RNaseH-like_sf"/>
</dbReference>
<evidence type="ECO:0000313" key="2">
    <source>
        <dbReference type="Proteomes" id="UP001142393"/>
    </source>
</evidence>
<dbReference type="Proteomes" id="UP001142393">
    <property type="component" value="Unassembled WGS sequence"/>
</dbReference>
<gene>
    <name evidence="1" type="ORF">DFH05DRAFT_1621699</name>
</gene>
<feature type="non-terminal residue" evidence="1">
    <location>
        <position position="160"/>
    </location>
</feature>
<dbReference type="AlphaFoldDB" id="A0A9W8TW76"/>
<dbReference type="SUPFAM" id="SSF53098">
    <property type="entry name" value="Ribonuclease H-like"/>
    <property type="match status" value="1"/>
</dbReference>
<organism evidence="1 2">
    <name type="scientific">Lentinula detonsa</name>
    <dbReference type="NCBI Taxonomy" id="2804962"/>
    <lineage>
        <taxon>Eukaryota</taxon>
        <taxon>Fungi</taxon>
        <taxon>Dikarya</taxon>
        <taxon>Basidiomycota</taxon>
        <taxon>Agaricomycotina</taxon>
        <taxon>Agaricomycetes</taxon>
        <taxon>Agaricomycetidae</taxon>
        <taxon>Agaricales</taxon>
        <taxon>Marasmiineae</taxon>
        <taxon>Omphalotaceae</taxon>
        <taxon>Lentinula</taxon>
    </lineage>
</organism>
<evidence type="ECO:0000313" key="1">
    <source>
        <dbReference type="EMBL" id="KAJ3743051.1"/>
    </source>
</evidence>
<protein>
    <submittedName>
        <fullName evidence="1">Uncharacterized protein</fullName>
    </submittedName>
</protein>